<dbReference type="SUPFAM" id="SSF82185">
    <property type="entry name" value="Histone H3 K4-specific methyltransferase SET7/9 N-terminal domain"/>
    <property type="match status" value="1"/>
</dbReference>
<dbReference type="Proteomes" id="UP001209878">
    <property type="component" value="Unassembled WGS sequence"/>
</dbReference>
<evidence type="ECO:0000256" key="4">
    <source>
        <dbReference type="ARBA" id="ARBA00008599"/>
    </source>
</evidence>
<evidence type="ECO:0000256" key="9">
    <source>
        <dbReference type="ARBA" id="ARBA00022989"/>
    </source>
</evidence>
<comment type="subcellular location">
    <subcellularLocation>
        <location evidence="3">Cell membrane</location>
    </subcellularLocation>
    <subcellularLocation>
        <location evidence="2">Endomembrane system</location>
        <topology evidence="2">Peripheral membrane protein</topology>
    </subcellularLocation>
    <subcellularLocation>
        <location evidence="1">Endoplasmic reticulum membrane</location>
        <topology evidence="1">Single-pass type IV membrane protein</topology>
    </subcellularLocation>
</comment>
<keyword evidence="9" id="KW-1133">Transmembrane helix</keyword>
<accession>A0AAD9P9C2</accession>
<dbReference type="GO" id="GO:0005789">
    <property type="term" value="C:endoplasmic reticulum membrane"/>
    <property type="evidence" value="ECO:0007669"/>
    <property type="project" value="UniProtKB-SubCell"/>
</dbReference>
<sequence>MRHGYGVRQSVPYGLASHYRSKALRTSLTSLRSEAEEDRIVKERDRKIDESRGGFVLKARGDESPSARRRSLFNKKGRSSLRKALTLGLKLRKQKSTGDIQESPRRLTGGSVRSTISNISHVSADSSQSALTNVSVYTDGSNLSFISQDDINDPNVTETYTGEWKNDKRSGFGISERSDGLRYEGEWYNNKKYGYGVTTHKDGVREEGKYKNNVLISSGKKSRLFLIRSSKLREQIENAVTTAQRAGQIALQKADIAVSRWVTSS</sequence>
<dbReference type="InterPro" id="IPR003409">
    <property type="entry name" value="MORN"/>
</dbReference>
<keyword evidence="7" id="KW-0677">Repeat</keyword>
<reference evidence="11" key="1">
    <citation type="journal article" date="2023" name="Mol. Biol. Evol.">
        <title>Third-Generation Sequencing Reveals the Adaptive Role of the Epigenome in Three Deep-Sea Polychaetes.</title>
        <authorList>
            <person name="Perez M."/>
            <person name="Aroh O."/>
            <person name="Sun Y."/>
            <person name="Lan Y."/>
            <person name="Juniper S.K."/>
            <person name="Young C.R."/>
            <person name="Angers B."/>
            <person name="Qian P.Y."/>
        </authorList>
    </citation>
    <scope>NUCLEOTIDE SEQUENCE</scope>
    <source>
        <strain evidence="11">R07B-5</strain>
    </source>
</reference>
<dbReference type="FunFam" id="2.20.110.10:FF:000001">
    <property type="entry name" value="Junctophilin"/>
    <property type="match status" value="1"/>
</dbReference>
<comment type="caution">
    <text evidence="11">The sequence shown here is derived from an EMBL/GenBank/DDBJ whole genome shotgun (WGS) entry which is preliminary data.</text>
</comment>
<keyword evidence="8" id="KW-0256">Endoplasmic reticulum</keyword>
<dbReference type="PANTHER" id="PTHR23085">
    <property type="entry name" value="GH28348P"/>
    <property type="match status" value="1"/>
</dbReference>
<keyword evidence="12" id="KW-1185">Reference proteome</keyword>
<comment type="similarity">
    <text evidence="4">Belongs to the junctophilin family.</text>
</comment>
<dbReference type="Pfam" id="PF02493">
    <property type="entry name" value="MORN"/>
    <property type="match status" value="3"/>
</dbReference>
<keyword evidence="6" id="KW-0812">Transmembrane</keyword>
<gene>
    <name evidence="11" type="ORF">NP493_84g02036</name>
</gene>
<keyword evidence="5" id="KW-1003">Cell membrane</keyword>
<dbReference type="EMBL" id="JAODUO010000083">
    <property type="protein sequence ID" value="KAK2190326.1"/>
    <property type="molecule type" value="Genomic_DNA"/>
</dbReference>
<dbReference type="GO" id="GO:0030314">
    <property type="term" value="C:junctional membrane complex"/>
    <property type="evidence" value="ECO:0007669"/>
    <property type="project" value="InterPro"/>
</dbReference>
<evidence type="ECO:0000256" key="8">
    <source>
        <dbReference type="ARBA" id="ARBA00022824"/>
    </source>
</evidence>
<protein>
    <submittedName>
        <fullName evidence="11">Uncharacterized protein</fullName>
    </submittedName>
</protein>
<evidence type="ECO:0000256" key="5">
    <source>
        <dbReference type="ARBA" id="ARBA00022475"/>
    </source>
</evidence>
<evidence type="ECO:0000256" key="6">
    <source>
        <dbReference type="ARBA" id="ARBA00022692"/>
    </source>
</evidence>
<evidence type="ECO:0000313" key="12">
    <source>
        <dbReference type="Proteomes" id="UP001209878"/>
    </source>
</evidence>
<dbReference type="SMART" id="SM00698">
    <property type="entry name" value="MORN"/>
    <property type="match status" value="2"/>
</dbReference>
<dbReference type="Gene3D" id="2.20.110.10">
    <property type="entry name" value="Histone H3 K4-specific methyltransferase SET7/9 N-terminal domain"/>
    <property type="match status" value="1"/>
</dbReference>
<evidence type="ECO:0000256" key="7">
    <source>
        <dbReference type="ARBA" id="ARBA00022737"/>
    </source>
</evidence>
<dbReference type="GO" id="GO:0005886">
    <property type="term" value="C:plasma membrane"/>
    <property type="evidence" value="ECO:0007669"/>
    <property type="project" value="UniProtKB-SubCell"/>
</dbReference>
<evidence type="ECO:0000313" key="11">
    <source>
        <dbReference type="EMBL" id="KAK2190326.1"/>
    </source>
</evidence>
<dbReference type="AlphaFoldDB" id="A0AAD9P9C2"/>
<keyword evidence="10" id="KW-0472">Membrane</keyword>
<organism evidence="11 12">
    <name type="scientific">Ridgeia piscesae</name>
    <name type="common">Tubeworm</name>
    <dbReference type="NCBI Taxonomy" id="27915"/>
    <lineage>
        <taxon>Eukaryota</taxon>
        <taxon>Metazoa</taxon>
        <taxon>Spiralia</taxon>
        <taxon>Lophotrochozoa</taxon>
        <taxon>Annelida</taxon>
        <taxon>Polychaeta</taxon>
        <taxon>Sedentaria</taxon>
        <taxon>Canalipalpata</taxon>
        <taxon>Sabellida</taxon>
        <taxon>Siboglinidae</taxon>
        <taxon>Ridgeia</taxon>
    </lineage>
</organism>
<proteinExistence type="inferred from homology"/>
<evidence type="ECO:0000256" key="2">
    <source>
        <dbReference type="ARBA" id="ARBA00004184"/>
    </source>
</evidence>
<evidence type="ECO:0000256" key="1">
    <source>
        <dbReference type="ARBA" id="ARBA00004163"/>
    </source>
</evidence>
<name>A0AAD9P9C2_RIDPI</name>
<dbReference type="InterPro" id="IPR017191">
    <property type="entry name" value="Junctophilin"/>
</dbReference>
<evidence type="ECO:0000256" key="10">
    <source>
        <dbReference type="ARBA" id="ARBA00023136"/>
    </source>
</evidence>
<evidence type="ECO:0000256" key="3">
    <source>
        <dbReference type="ARBA" id="ARBA00004236"/>
    </source>
</evidence>
<dbReference type="PANTHER" id="PTHR23085:SF16">
    <property type="entry name" value="GH28348P"/>
    <property type="match status" value="1"/>
</dbReference>